<dbReference type="SMART" id="SM00260">
    <property type="entry name" value="CheW"/>
    <property type="match status" value="1"/>
</dbReference>
<dbReference type="Pfam" id="PF01584">
    <property type="entry name" value="CheW"/>
    <property type="match status" value="1"/>
</dbReference>
<dbReference type="SUPFAM" id="SSF50341">
    <property type="entry name" value="CheW-like"/>
    <property type="match status" value="1"/>
</dbReference>
<evidence type="ECO:0000313" key="2">
    <source>
        <dbReference type="EMBL" id="SIT03934.1"/>
    </source>
</evidence>
<dbReference type="GO" id="GO:0007165">
    <property type="term" value="P:signal transduction"/>
    <property type="evidence" value="ECO:0007669"/>
    <property type="project" value="InterPro"/>
</dbReference>
<dbReference type="STRING" id="484498.SAMN05421686_10835"/>
<dbReference type="PROSITE" id="PS50851">
    <property type="entry name" value="CHEW"/>
    <property type="match status" value="1"/>
</dbReference>
<dbReference type="InterPro" id="IPR036061">
    <property type="entry name" value="CheW-like_dom_sf"/>
</dbReference>
<protein>
    <submittedName>
        <fullName evidence="2">Chemosensory pili system protein ChpC</fullName>
    </submittedName>
</protein>
<feature type="domain" description="CheW-like" evidence="1">
    <location>
        <begin position="15"/>
        <end position="157"/>
    </location>
</feature>
<sequence>MSENQITSADNKPEQVDCLLVPLKDRNLILPNVTVAEVIPFSHLLTTNASTDWILGRLDWRGTLVPALCYELMSGQAAPAPNPDARFIIVNGVNANPQMPFYAILVQGIPRLMHVGENDLQEVEAMGMGQFDKVAVTFEGVTAMIPDLDSVELQVQATL</sequence>
<dbReference type="EMBL" id="FTOH01000008">
    <property type="protein sequence ID" value="SIT03934.1"/>
    <property type="molecule type" value="Genomic_DNA"/>
</dbReference>
<name>A0A1N7P029_9GAMM</name>
<evidence type="ECO:0000259" key="1">
    <source>
        <dbReference type="PROSITE" id="PS50851"/>
    </source>
</evidence>
<accession>A0A1N7P029</accession>
<keyword evidence="3" id="KW-1185">Reference proteome</keyword>
<reference evidence="3" key="1">
    <citation type="submission" date="2017-01" db="EMBL/GenBank/DDBJ databases">
        <authorList>
            <person name="Varghese N."/>
            <person name="Submissions S."/>
        </authorList>
    </citation>
    <scope>NUCLEOTIDE SEQUENCE [LARGE SCALE GENOMIC DNA]</scope>
    <source>
        <strain evidence="3">DSM 24913</strain>
    </source>
</reference>
<dbReference type="InterPro" id="IPR002545">
    <property type="entry name" value="CheW-lke_dom"/>
</dbReference>
<proteinExistence type="predicted"/>
<dbReference type="AlphaFoldDB" id="A0A1N7P029"/>
<dbReference type="RefSeq" id="WP_076516779.1">
    <property type="nucleotide sequence ID" value="NZ_CAJWBH010000012.1"/>
</dbReference>
<dbReference type="Gene3D" id="2.40.50.180">
    <property type="entry name" value="CheA-289, Domain 4"/>
    <property type="match status" value="1"/>
</dbReference>
<organism evidence="2 3">
    <name type="scientific">Thalassolituus maritimus</name>
    <dbReference type="NCBI Taxonomy" id="484498"/>
    <lineage>
        <taxon>Bacteria</taxon>
        <taxon>Pseudomonadati</taxon>
        <taxon>Pseudomonadota</taxon>
        <taxon>Gammaproteobacteria</taxon>
        <taxon>Oceanospirillales</taxon>
        <taxon>Oceanospirillaceae</taxon>
        <taxon>Thalassolituus</taxon>
    </lineage>
</organism>
<dbReference type="Proteomes" id="UP000185639">
    <property type="component" value="Unassembled WGS sequence"/>
</dbReference>
<dbReference type="Gene3D" id="2.30.30.40">
    <property type="entry name" value="SH3 Domains"/>
    <property type="match status" value="1"/>
</dbReference>
<evidence type="ECO:0000313" key="3">
    <source>
        <dbReference type="Proteomes" id="UP000185639"/>
    </source>
</evidence>
<dbReference type="GO" id="GO:0006935">
    <property type="term" value="P:chemotaxis"/>
    <property type="evidence" value="ECO:0007669"/>
    <property type="project" value="InterPro"/>
</dbReference>
<gene>
    <name evidence="2" type="ORF">SAMN05421686_10835</name>
</gene>
<dbReference type="OrthoDB" id="5765252at2"/>